<evidence type="ECO:0000256" key="9">
    <source>
        <dbReference type="ARBA" id="ARBA00032686"/>
    </source>
</evidence>
<evidence type="ECO:0000256" key="8">
    <source>
        <dbReference type="ARBA" id="ARBA00025243"/>
    </source>
</evidence>
<dbReference type="AlphaFoldDB" id="A0A4V6A326"/>
<dbReference type="PANTHER" id="PTHR28525">
    <property type="entry name" value="REACTIVE OXYGEN SPECIES MODULATOR 1"/>
    <property type="match status" value="1"/>
</dbReference>
<evidence type="ECO:0000256" key="4">
    <source>
        <dbReference type="ARBA" id="ARBA00022692"/>
    </source>
</evidence>
<evidence type="ECO:0000256" key="2">
    <source>
        <dbReference type="ARBA" id="ARBA00007839"/>
    </source>
</evidence>
<reference evidence="11" key="1">
    <citation type="submission" date="2013-11" db="EMBL/GenBank/DDBJ databases">
        <authorList>
            <person name="Sternberg P."/>
            <person name="Dillman A."/>
            <person name="Macchietto M."/>
        </authorList>
    </citation>
    <scope>NUCLEOTIDE SEQUENCE</scope>
    <source>
        <strain evidence="11">ALL</strain>
    </source>
</reference>
<comment type="function">
    <text evidence="7">Has antibacterial activity against a variety of bacteria including S.aureus, P.aeruginosa and M.tuberculosis. Acts by inducing bacterial membrane breakage.</text>
</comment>
<comment type="subcellular location">
    <subcellularLocation>
        <location evidence="1">Membrane</location>
    </subcellularLocation>
</comment>
<protein>
    <recommendedName>
        <fullName evidence="3">Reactive oxygen species modulator 1</fullName>
    </recommendedName>
    <alternativeName>
        <fullName evidence="9">Protein MGR2 homolog</fullName>
    </alternativeName>
</protein>
<keyword evidence="6 10" id="KW-0472">Membrane</keyword>
<keyword evidence="4 10" id="KW-0812">Transmembrane</keyword>
<evidence type="ECO:0000256" key="1">
    <source>
        <dbReference type="ARBA" id="ARBA00004370"/>
    </source>
</evidence>
<sequence>MPVPQYGVPGGAPQGPSCFQKLKMGFMMGAMIGGATGVLLGGFSAFRMGLRGREMLVQVGKVAAQSGGSFGVFMTVAQGIRC</sequence>
<reference evidence="11" key="3">
    <citation type="journal article" date="2019" name="G3 (Bethesda)">
        <title>Hybrid Assembly of the Genome of the Entomopathogenic Nematode Steinernema carpocapsae Identifies the X-Chromosome.</title>
        <authorList>
            <person name="Serra L."/>
            <person name="Macchietto M."/>
            <person name="Macias-Munoz A."/>
            <person name="McGill C.J."/>
            <person name="Rodriguez I.M."/>
            <person name="Rodriguez B."/>
            <person name="Murad R."/>
            <person name="Mortazavi A."/>
        </authorList>
    </citation>
    <scope>NUCLEOTIDE SEQUENCE</scope>
    <source>
        <strain evidence="11">ALL</strain>
    </source>
</reference>
<dbReference type="GO" id="GO:0005744">
    <property type="term" value="C:TIM23 mitochondrial import inner membrane translocase complex"/>
    <property type="evidence" value="ECO:0007669"/>
    <property type="project" value="TreeGrafter"/>
</dbReference>
<dbReference type="Pfam" id="PF10247">
    <property type="entry name" value="Romo1"/>
    <property type="match status" value="1"/>
</dbReference>
<proteinExistence type="inferred from homology"/>
<dbReference type="EMBL" id="AZBU02000004">
    <property type="protein sequence ID" value="TKR81275.1"/>
    <property type="molecule type" value="Genomic_DNA"/>
</dbReference>
<gene>
    <name evidence="11" type="ORF">L596_015176</name>
</gene>
<dbReference type="STRING" id="34508.A0A4V6A326"/>
<comment type="caution">
    <text evidence="11">The sequence shown here is derived from an EMBL/GenBank/DDBJ whole genome shotgun (WGS) entry which is preliminary data.</text>
</comment>
<evidence type="ECO:0000256" key="5">
    <source>
        <dbReference type="ARBA" id="ARBA00022989"/>
    </source>
</evidence>
<dbReference type="OrthoDB" id="5409308at2759"/>
<name>A0A4V6A326_STECR</name>
<dbReference type="GO" id="GO:0030150">
    <property type="term" value="P:protein import into mitochondrial matrix"/>
    <property type="evidence" value="ECO:0007669"/>
    <property type="project" value="TreeGrafter"/>
</dbReference>
<accession>A0A4V6A326</accession>
<evidence type="ECO:0000256" key="7">
    <source>
        <dbReference type="ARBA" id="ARBA00025225"/>
    </source>
</evidence>
<evidence type="ECO:0000256" key="10">
    <source>
        <dbReference type="SAM" id="Phobius"/>
    </source>
</evidence>
<evidence type="ECO:0000256" key="3">
    <source>
        <dbReference type="ARBA" id="ARBA00016275"/>
    </source>
</evidence>
<feature type="transmembrane region" description="Helical" evidence="10">
    <location>
        <begin position="26"/>
        <end position="46"/>
    </location>
</feature>
<dbReference type="SMART" id="SM01378">
    <property type="entry name" value="Romo1"/>
    <property type="match status" value="1"/>
</dbReference>
<organism evidence="11">
    <name type="scientific">Steinernema carpocapsae</name>
    <name type="common">Entomopathogenic nematode</name>
    <dbReference type="NCBI Taxonomy" id="34508"/>
    <lineage>
        <taxon>Eukaryota</taxon>
        <taxon>Metazoa</taxon>
        <taxon>Ecdysozoa</taxon>
        <taxon>Nematoda</taxon>
        <taxon>Chromadorea</taxon>
        <taxon>Rhabditida</taxon>
        <taxon>Tylenchina</taxon>
        <taxon>Panagrolaimomorpha</taxon>
        <taxon>Strongyloidoidea</taxon>
        <taxon>Steinernematidae</taxon>
        <taxon>Steinernema</taxon>
    </lineage>
</organism>
<dbReference type="PANTHER" id="PTHR28525:SF1">
    <property type="entry name" value="REACTIVE OXYGEN SPECIES MODULATOR 1"/>
    <property type="match status" value="1"/>
</dbReference>
<evidence type="ECO:0000256" key="6">
    <source>
        <dbReference type="ARBA" id="ARBA00023136"/>
    </source>
</evidence>
<comment type="similarity">
    <text evidence="2">Belongs to the MGR2 family.</text>
</comment>
<dbReference type="InterPro" id="IPR018450">
    <property type="entry name" value="Romo1/Mgr2"/>
</dbReference>
<reference evidence="11" key="2">
    <citation type="journal article" date="2015" name="Genome Biol.">
        <title>Comparative genomics of Steinernema reveals deeply conserved gene regulatory networks.</title>
        <authorList>
            <person name="Dillman A.R."/>
            <person name="Macchietto M."/>
            <person name="Porter C.F."/>
            <person name="Rogers A."/>
            <person name="Williams B."/>
            <person name="Antoshechkin I."/>
            <person name="Lee M.M."/>
            <person name="Goodwin Z."/>
            <person name="Lu X."/>
            <person name="Lewis E.E."/>
            <person name="Goodrich-Blair H."/>
            <person name="Stock S.P."/>
            <person name="Adams B.J."/>
            <person name="Sternberg P.W."/>
            <person name="Mortazavi A."/>
        </authorList>
    </citation>
    <scope>NUCLEOTIDE SEQUENCE [LARGE SCALE GENOMIC DNA]</scope>
    <source>
        <strain evidence="11">ALL</strain>
    </source>
</reference>
<dbReference type="GO" id="GO:0045039">
    <property type="term" value="P:protein insertion into mitochondrial inner membrane"/>
    <property type="evidence" value="ECO:0007669"/>
    <property type="project" value="TreeGrafter"/>
</dbReference>
<comment type="function">
    <text evidence="8">Induces production of reactive oxygen species (ROS) which are necessary for cell proliferation. May play a role in inducing oxidative DNA damage and replicative senescence. May play a role in the coordination of mitochondrial morphology and cell proliferation.</text>
</comment>
<keyword evidence="5 10" id="KW-1133">Transmembrane helix</keyword>
<evidence type="ECO:0000313" key="11">
    <source>
        <dbReference type="EMBL" id="TKR81275.1"/>
    </source>
</evidence>